<dbReference type="EC" id="2.7.7.48" evidence="1"/>
<dbReference type="PANTHER" id="PTHR23079:SF55">
    <property type="entry name" value="RNA-DIRECTED RNA POLYMERASE"/>
    <property type="match status" value="1"/>
</dbReference>
<evidence type="ECO:0000313" key="3">
    <source>
        <dbReference type="EMBL" id="KAF7493899.1"/>
    </source>
</evidence>
<keyword evidence="1 3" id="KW-0696">RNA-directed RNA polymerase</keyword>
<dbReference type="GO" id="GO:0003723">
    <property type="term" value="F:RNA binding"/>
    <property type="evidence" value="ECO:0007669"/>
    <property type="project" value="UniProtKB-KW"/>
</dbReference>
<name>A0A834RAG4_SARSC</name>
<sequence>MECLNSNPKLKLYTKGPNVNQELSTASKTIGLSRPIISDRNETNLIELIINIIQIRSQITKSYSVLLEVDKEKAQAIEFLDQYLEDFDFQTSNFNYHNDFMIKFNISLSLKFIADSSEDDHGKFIPNLIKQLHRILVAKTKVSLVFELPFNSISHLVFAENSFESSSLNMNYHKLPIVSLAIGSIVNLSTFVERSLLSPLKKQNHQNDQIIIDLGNQTIMIHFRNFRYKLKIFFSIINYILVDIKSSEHFYVYIELNQPPFLLKKIPENPFYRKTRKFRLKPNLNLTKNDYQRVDCFGRIENFDENLLGYANGYRIEVRSKKLIYSLLKFGHECKTYFKNFSFYFGKIKSKLPICSRMEILIEMIDNFFPSDQFPLNYACRALFSKSYKIADSFVHNDLRNFLKQILEYSLYKPIITEECLFILKSYSKNRIIDYFKQFIIIYEQKIHKIEKKTLAETVGIIDRKNQVLIRRAILTPTRLEFLPPIALLQSRFTNIADPEFAIRITLHEDNGQSKQMRDKNYKFFKNIFKMKLLDGIKVGHRQYLFLGSSSSQLKENGIMFYATDSRNQSALDIRSKCGDLDQFRRLVAKYIARFGLMFSQAIAHFKYDPANYKVCCTNDFKTLDDKFIFSDGGGMISILLAQKIIQNLKTPPNYSPTAFQIRYGGCKGMLVSYKMPTEAIIFRGSMKKYHCDDNILRILKFSAPRNVYFNRPFINILCQLSVPPQTFYKIFNRNIRTLTGSLFFEKDALDLTLNYRNQNLPYEKLSESGLLMLKEPFLRQIINHLCTHRMDVLKSKNRMILPHNNARTAFGVIDEMKLLNPGEIFFQYTLMNDDGSLTGETVILDNVEVMITKFPCLSLGDVRKFKARNLSSLSHVKDCVVFPAKGDRPHTDEISGSDLDGDEYAILWEIDLIFPGPNHQAMSYKPAQPLTLDHDITFDDIVDFVCDYFIKSNIGVIANSHLMFSDFHPKGLRSDECQIIANEYSVALDFQKSGRNSELDPKYCASRNWIRPDFLKASSPKTYLSESILGQFYRQCCLAASIIKFTDQFFLQKDCDKLKFNQRLIMKGQNN</sequence>
<gene>
    <name evidence="3" type="ORF">SSS_6581</name>
</gene>
<reference evidence="5" key="1">
    <citation type="journal article" date="2020" name="PLoS Negl. Trop. Dis.">
        <title>High-quality nuclear genome for Sarcoptes scabiei-A critical resource for a neglected parasite.</title>
        <authorList>
            <person name="Korhonen P.K."/>
            <person name="Gasser R.B."/>
            <person name="Ma G."/>
            <person name="Wang T."/>
            <person name="Stroehlein A.J."/>
            <person name="Young N.D."/>
            <person name="Ang C.S."/>
            <person name="Fernando D.D."/>
            <person name="Lu H.C."/>
            <person name="Taylor S."/>
            <person name="Reynolds S.L."/>
            <person name="Mofiz E."/>
            <person name="Najaraj S.H."/>
            <person name="Gowda H."/>
            <person name="Madugundu A."/>
            <person name="Renuse S."/>
            <person name="Holt D."/>
            <person name="Pandey A."/>
            <person name="Papenfuss A.T."/>
            <person name="Fischer K."/>
        </authorList>
    </citation>
    <scope>NUCLEOTIDE SEQUENCE [LARGE SCALE GENOMIC DNA]</scope>
</reference>
<reference evidence="4" key="3">
    <citation type="submission" date="2022-06" db="UniProtKB">
        <authorList>
            <consortium name="EnsemblMetazoa"/>
        </authorList>
    </citation>
    <scope>IDENTIFICATION</scope>
</reference>
<keyword evidence="5" id="KW-1185">Reference proteome</keyword>
<dbReference type="InterPro" id="IPR057596">
    <property type="entry name" value="RDRP_core"/>
</dbReference>
<evidence type="ECO:0000256" key="1">
    <source>
        <dbReference type="RuleBase" id="RU363098"/>
    </source>
</evidence>
<reference evidence="3" key="2">
    <citation type="submission" date="2020-01" db="EMBL/GenBank/DDBJ databases">
        <authorList>
            <person name="Korhonen P.K.K."/>
            <person name="Guangxu M.G."/>
            <person name="Wang T.W."/>
            <person name="Stroehlein A.J.S."/>
            <person name="Young N.D."/>
            <person name="Ang C.-S.A."/>
            <person name="Fernando D.W.F."/>
            <person name="Lu H.L."/>
            <person name="Taylor S.T."/>
            <person name="Ehtesham M.E.M."/>
            <person name="Najaraj S.H.N."/>
            <person name="Harsha G.H.G."/>
            <person name="Madugundu A.M."/>
            <person name="Renuse S.R."/>
            <person name="Holt D.H."/>
            <person name="Pandey A.P."/>
            <person name="Papenfuss A.P."/>
            <person name="Gasser R.B.G."/>
            <person name="Fischer K.F."/>
        </authorList>
    </citation>
    <scope>NUCLEOTIDE SEQUENCE</scope>
    <source>
        <strain evidence="3">SSS_KF_BRIS2020</strain>
    </source>
</reference>
<dbReference type="PANTHER" id="PTHR23079">
    <property type="entry name" value="RNA-DEPENDENT RNA POLYMERASE"/>
    <property type="match status" value="1"/>
</dbReference>
<protein>
    <recommendedName>
        <fullName evidence="1">RNA-dependent RNA polymerase</fullName>
        <ecNumber evidence="1">2.7.7.48</ecNumber>
    </recommendedName>
</protein>
<dbReference type="InterPro" id="IPR007855">
    <property type="entry name" value="RDRP"/>
</dbReference>
<evidence type="ECO:0000259" key="2">
    <source>
        <dbReference type="Pfam" id="PF05183"/>
    </source>
</evidence>
<keyword evidence="1" id="KW-0808">Transferase</keyword>
<dbReference type="AlphaFoldDB" id="A0A834RAG4"/>
<comment type="similarity">
    <text evidence="1">Belongs to the RdRP family.</text>
</comment>
<keyword evidence="1" id="KW-0694">RNA-binding</keyword>
<evidence type="ECO:0000313" key="4">
    <source>
        <dbReference type="EnsemblMetazoa" id="KAF7493899.1"/>
    </source>
</evidence>
<dbReference type="Pfam" id="PF05183">
    <property type="entry name" value="RdRP"/>
    <property type="match status" value="1"/>
</dbReference>
<dbReference type="EMBL" id="WVUK01000054">
    <property type="protein sequence ID" value="KAF7493899.1"/>
    <property type="molecule type" value="Genomic_DNA"/>
</dbReference>
<dbReference type="Proteomes" id="UP000070412">
    <property type="component" value="Unassembled WGS sequence"/>
</dbReference>
<accession>A0A834RAG4</accession>
<dbReference type="EnsemblMetazoa" id="SSS_6581s_mrna">
    <property type="protein sequence ID" value="KAF7493899.1"/>
    <property type="gene ID" value="SSS_6581"/>
</dbReference>
<organism evidence="3">
    <name type="scientific">Sarcoptes scabiei</name>
    <name type="common">Itch mite</name>
    <name type="synonym">Acarus scabiei</name>
    <dbReference type="NCBI Taxonomy" id="52283"/>
    <lineage>
        <taxon>Eukaryota</taxon>
        <taxon>Metazoa</taxon>
        <taxon>Ecdysozoa</taxon>
        <taxon>Arthropoda</taxon>
        <taxon>Chelicerata</taxon>
        <taxon>Arachnida</taxon>
        <taxon>Acari</taxon>
        <taxon>Acariformes</taxon>
        <taxon>Sarcoptiformes</taxon>
        <taxon>Astigmata</taxon>
        <taxon>Psoroptidia</taxon>
        <taxon>Sarcoptoidea</taxon>
        <taxon>Sarcoptidae</taxon>
        <taxon>Sarcoptinae</taxon>
        <taxon>Sarcoptes</taxon>
    </lineage>
</organism>
<comment type="catalytic activity">
    <reaction evidence="1">
        <text>RNA(n) + a ribonucleoside 5'-triphosphate = RNA(n+1) + diphosphate</text>
        <dbReference type="Rhea" id="RHEA:21248"/>
        <dbReference type="Rhea" id="RHEA-COMP:14527"/>
        <dbReference type="Rhea" id="RHEA-COMP:17342"/>
        <dbReference type="ChEBI" id="CHEBI:33019"/>
        <dbReference type="ChEBI" id="CHEBI:61557"/>
        <dbReference type="ChEBI" id="CHEBI:140395"/>
        <dbReference type="EC" id="2.7.7.48"/>
    </reaction>
</comment>
<dbReference type="OrthoDB" id="6513042at2759"/>
<feature type="domain" description="RDRP core" evidence="2">
    <location>
        <begin position="476"/>
        <end position="1036"/>
    </location>
</feature>
<proteinExistence type="inferred from homology"/>
<keyword evidence="1" id="KW-0548">Nucleotidyltransferase</keyword>
<dbReference type="GO" id="GO:0031380">
    <property type="term" value="C:nuclear RNA-directed RNA polymerase complex"/>
    <property type="evidence" value="ECO:0007669"/>
    <property type="project" value="TreeGrafter"/>
</dbReference>
<dbReference type="GO" id="GO:0030422">
    <property type="term" value="P:siRNA processing"/>
    <property type="evidence" value="ECO:0007669"/>
    <property type="project" value="TreeGrafter"/>
</dbReference>
<evidence type="ECO:0000313" key="5">
    <source>
        <dbReference type="Proteomes" id="UP000070412"/>
    </source>
</evidence>
<dbReference type="GO" id="GO:0003968">
    <property type="term" value="F:RNA-directed RNA polymerase activity"/>
    <property type="evidence" value="ECO:0007669"/>
    <property type="project" value="UniProtKB-KW"/>
</dbReference>